<dbReference type="SUPFAM" id="SSF52058">
    <property type="entry name" value="L domain-like"/>
    <property type="match status" value="2"/>
</dbReference>
<feature type="domain" description="TIR" evidence="13">
    <location>
        <begin position="817"/>
        <end position="951"/>
    </location>
</feature>
<dbReference type="PRINTS" id="PR01537">
    <property type="entry name" value="INTRLKN1R1F"/>
</dbReference>
<evidence type="ECO:0000256" key="7">
    <source>
        <dbReference type="ARBA" id="ARBA00022989"/>
    </source>
</evidence>
<dbReference type="Gene3D" id="3.80.10.10">
    <property type="entry name" value="Ribonuclease Inhibitor"/>
    <property type="match status" value="3"/>
</dbReference>
<dbReference type="EMBL" id="OU963920">
    <property type="protein sequence ID" value="CAH2987995.1"/>
    <property type="molecule type" value="Genomic_DNA"/>
</dbReference>
<keyword evidence="15" id="KW-1185">Reference proteome</keyword>
<name>A0ABN8L5T8_CHISP</name>
<accession>A0ABN8L5T8</accession>
<evidence type="ECO:0000256" key="3">
    <source>
        <dbReference type="ARBA" id="ARBA00022614"/>
    </source>
</evidence>
<dbReference type="InterPro" id="IPR032675">
    <property type="entry name" value="LRR_dom_sf"/>
</dbReference>
<dbReference type="SMART" id="SM00369">
    <property type="entry name" value="LRR_TYP"/>
    <property type="match status" value="8"/>
</dbReference>
<dbReference type="Pfam" id="PF01463">
    <property type="entry name" value="LRRCT"/>
    <property type="match status" value="1"/>
</dbReference>
<dbReference type="PANTHER" id="PTHR24365">
    <property type="entry name" value="TOLL-LIKE RECEPTOR"/>
    <property type="match status" value="1"/>
</dbReference>
<evidence type="ECO:0000256" key="1">
    <source>
        <dbReference type="ARBA" id="ARBA00004479"/>
    </source>
</evidence>
<evidence type="ECO:0000256" key="4">
    <source>
        <dbReference type="ARBA" id="ARBA00022692"/>
    </source>
</evidence>
<dbReference type="PANTHER" id="PTHR24365:SF541">
    <property type="entry name" value="PROTEIN TOLL-RELATED"/>
    <property type="match status" value="1"/>
</dbReference>
<dbReference type="SUPFAM" id="SSF52200">
    <property type="entry name" value="Toll/Interleukin receptor TIR domain"/>
    <property type="match status" value="1"/>
</dbReference>
<gene>
    <name evidence="14" type="ORF">CHILSU_LOCUS7525</name>
</gene>
<dbReference type="Pfam" id="PF13855">
    <property type="entry name" value="LRR_8"/>
    <property type="match status" value="2"/>
</dbReference>
<keyword evidence="10" id="KW-0325">Glycoprotein</keyword>
<proteinExistence type="inferred from homology"/>
<comment type="similarity">
    <text evidence="2">Belongs to the Toll-like receptor family.</text>
</comment>
<dbReference type="Pfam" id="PF00560">
    <property type="entry name" value="LRR_1"/>
    <property type="match status" value="1"/>
</dbReference>
<dbReference type="Proteomes" id="UP001153292">
    <property type="component" value="Chromosome 27"/>
</dbReference>
<keyword evidence="9" id="KW-0675">Receptor</keyword>
<keyword evidence="5 12" id="KW-0732">Signal</keyword>
<evidence type="ECO:0000256" key="6">
    <source>
        <dbReference type="ARBA" id="ARBA00022737"/>
    </source>
</evidence>
<keyword evidence="8 11" id="KW-0472">Membrane</keyword>
<evidence type="ECO:0000313" key="15">
    <source>
        <dbReference type="Proteomes" id="UP001153292"/>
    </source>
</evidence>
<dbReference type="PROSITE" id="PS50104">
    <property type="entry name" value="TIR"/>
    <property type="match status" value="1"/>
</dbReference>
<evidence type="ECO:0000256" key="10">
    <source>
        <dbReference type="ARBA" id="ARBA00023180"/>
    </source>
</evidence>
<comment type="subcellular location">
    <subcellularLocation>
        <location evidence="1">Membrane</location>
        <topology evidence="1">Single-pass type I membrane protein</topology>
    </subcellularLocation>
</comment>
<dbReference type="SMART" id="SM00255">
    <property type="entry name" value="TIR"/>
    <property type="match status" value="1"/>
</dbReference>
<feature type="transmembrane region" description="Helical" evidence="11">
    <location>
        <begin position="766"/>
        <end position="788"/>
    </location>
</feature>
<keyword evidence="3" id="KW-0433">Leucine-rich repeat</keyword>
<evidence type="ECO:0000256" key="2">
    <source>
        <dbReference type="ARBA" id="ARBA00009634"/>
    </source>
</evidence>
<evidence type="ECO:0000256" key="11">
    <source>
        <dbReference type="SAM" id="Phobius"/>
    </source>
</evidence>
<protein>
    <recommendedName>
        <fullName evidence="13">TIR domain-containing protein</fullName>
    </recommendedName>
</protein>
<keyword evidence="6" id="KW-0677">Repeat</keyword>
<evidence type="ECO:0000256" key="9">
    <source>
        <dbReference type="ARBA" id="ARBA00023170"/>
    </source>
</evidence>
<sequence length="989" mass="110902">MRLTAALTCAALLSLGVARAGRGRCPPACACGSAEGELDYVCGGVNVRALANDFAKITCKDVTNICDELPFIQLSSNDTLNSVSLTDCPVPETFRCVLERLGAADVERVSFIAPRGELRVNNMEGLKRTSLLVLMKAADQSSVPYDILRALPSLRDFRLRGAKLHLPADESSESDETGDSPAYPSLLYVELSSDLIEEVPHGAFRRLKGLPQLYLWDNQIRNINNESFIGMESLEQLDLSRNPFKVLPPGVFAHTPRLKVLTLTKTGLEEIPKGAITGLQMLEEITIKFGTGTVSFGSRALADLPSLKKLTIDRCRIKPVPSDLLQGDTKLQELVITGAGLEELPKQFFNGLVNLERLNLKENIIKALDSDIFSPLKALQWLNLNGNRIEMLPSRLFSGLTRLSTLSADRNHMKVIAPDSFQGAVNLQELSLMDNELTLTTDEDEDLYSEPPYSPFASLLQLRVVRLRDNRVRRVHDDWRLLLAARLRLLDLSRNAYTELTRADVQFLNANITVDLRENNITTVDVLEAPTWWPQEELPKKTLSVILLDENPFRCDCELFTFIRRLRGSKPLAAEPKLNPGNAKCTSPPSLEGYSVKDLTPEQLVCPLKDADCPSDCVCYLRPATKSLELDCSAEPTKYPVPSEFGLEEMRLTLHSPPATIETLPDYVVFLNLSGVGLTEIPEVPETVKELDLSNNSLSRPPMELLKNIRLRLSSNPFLCDCSHVEDVNLLQSNIYRILDSDKVTCMDGGFPWRLDANRLCDVRRAALLGGALAALGIVVAVAAALAYRYSLEIRIFLFSRGWCLKLVHEEDLDQNMQYDAFVSFSQKDARFVAEELVPKLEGENNLKLCVHYRDWLIGDMIPAQIARSVEQSRRTIIILSKSFLESSWALLEFRAAHLRSQQERRARVLVVVLEDLSEADMDAELRAYLTTNTYLRWGDPWFWKKLLYALPHRRSEVMVDKLKVGGLQTRLTADGMIVNESMQKLEKY</sequence>
<evidence type="ECO:0000256" key="5">
    <source>
        <dbReference type="ARBA" id="ARBA00022729"/>
    </source>
</evidence>
<keyword evidence="7 11" id="KW-1133">Transmembrane helix</keyword>
<evidence type="ECO:0000259" key="13">
    <source>
        <dbReference type="PROSITE" id="PS50104"/>
    </source>
</evidence>
<keyword evidence="4 11" id="KW-0812">Transmembrane</keyword>
<dbReference type="InterPro" id="IPR035897">
    <property type="entry name" value="Toll_tir_struct_dom_sf"/>
</dbReference>
<dbReference type="Gene3D" id="3.40.50.10140">
    <property type="entry name" value="Toll/interleukin-1 receptor homology (TIR) domain"/>
    <property type="match status" value="1"/>
</dbReference>
<dbReference type="InterPro" id="IPR003591">
    <property type="entry name" value="Leu-rich_rpt_typical-subtyp"/>
</dbReference>
<dbReference type="Pfam" id="PF01582">
    <property type="entry name" value="TIR"/>
    <property type="match status" value="1"/>
</dbReference>
<dbReference type="InterPro" id="IPR001611">
    <property type="entry name" value="Leu-rich_rpt"/>
</dbReference>
<dbReference type="SMART" id="SM00082">
    <property type="entry name" value="LRRCT"/>
    <property type="match status" value="2"/>
</dbReference>
<feature type="chain" id="PRO_5046649007" description="TIR domain-containing protein" evidence="12">
    <location>
        <begin position="21"/>
        <end position="989"/>
    </location>
</feature>
<evidence type="ECO:0000256" key="8">
    <source>
        <dbReference type="ARBA" id="ARBA00023136"/>
    </source>
</evidence>
<evidence type="ECO:0000313" key="14">
    <source>
        <dbReference type="EMBL" id="CAH2987995.1"/>
    </source>
</evidence>
<reference evidence="14" key="1">
    <citation type="submission" date="2021-12" db="EMBL/GenBank/DDBJ databases">
        <authorList>
            <person name="King R."/>
        </authorList>
    </citation>
    <scope>NUCLEOTIDE SEQUENCE</scope>
</reference>
<dbReference type="InterPro" id="IPR000157">
    <property type="entry name" value="TIR_dom"/>
</dbReference>
<organism evidence="14 15">
    <name type="scientific">Chilo suppressalis</name>
    <name type="common">Asiatic rice borer moth</name>
    <dbReference type="NCBI Taxonomy" id="168631"/>
    <lineage>
        <taxon>Eukaryota</taxon>
        <taxon>Metazoa</taxon>
        <taxon>Ecdysozoa</taxon>
        <taxon>Arthropoda</taxon>
        <taxon>Hexapoda</taxon>
        <taxon>Insecta</taxon>
        <taxon>Pterygota</taxon>
        <taxon>Neoptera</taxon>
        <taxon>Endopterygota</taxon>
        <taxon>Lepidoptera</taxon>
        <taxon>Glossata</taxon>
        <taxon>Ditrysia</taxon>
        <taxon>Pyraloidea</taxon>
        <taxon>Crambidae</taxon>
        <taxon>Crambinae</taxon>
        <taxon>Chilo</taxon>
    </lineage>
</organism>
<dbReference type="InterPro" id="IPR000483">
    <property type="entry name" value="Cys-rich_flank_reg_C"/>
</dbReference>
<feature type="signal peptide" evidence="12">
    <location>
        <begin position="1"/>
        <end position="20"/>
    </location>
</feature>
<evidence type="ECO:0000256" key="12">
    <source>
        <dbReference type="SAM" id="SignalP"/>
    </source>
</evidence>